<comment type="catalytic activity">
    <reaction evidence="12">
        <text>small RNA 3'-end nucleotide + S-adenosyl-L-methionine = small RNA 3'-end 2'-O-methylnucleotide + S-adenosyl-L-homocysteine + H(+)</text>
        <dbReference type="Rhea" id="RHEA:37887"/>
        <dbReference type="Rhea" id="RHEA-COMP:10415"/>
        <dbReference type="Rhea" id="RHEA-COMP:10416"/>
        <dbReference type="ChEBI" id="CHEBI:15378"/>
        <dbReference type="ChEBI" id="CHEBI:57856"/>
        <dbReference type="ChEBI" id="CHEBI:59789"/>
        <dbReference type="ChEBI" id="CHEBI:74896"/>
        <dbReference type="ChEBI" id="CHEBI:74898"/>
        <dbReference type="EC" id="2.1.1.386"/>
    </reaction>
</comment>
<organism evidence="13 14">
    <name type="scientific">Angiostrongylus cantonensis</name>
    <name type="common">Rat lungworm</name>
    <dbReference type="NCBI Taxonomy" id="6313"/>
    <lineage>
        <taxon>Eukaryota</taxon>
        <taxon>Metazoa</taxon>
        <taxon>Ecdysozoa</taxon>
        <taxon>Nematoda</taxon>
        <taxon>Chromadorea</taxon>
        <taxon>Rhabditida</taxon>
        <taxon>Rhabditina</taxon>
        <taxon>Rhabditomorpha</taxon>
        <taxon>Strongyloidea</taxon>
        <taxon>Metastrongylidae</taxon>
        <taxon>Angiostrongylus</taxon>
    </lineage>
</organism>
<dbReference type="GO" id="GO:0034587">
    <property type="term" value="P:piRNA processing"/>
    <property type="evidence" value="ECO:0007669"/>
    <property type="project" value="TreeGrafter"/>
</dbReference>
<name>A0A158PA05_ANGCA</name>
<proteinExistence type="inferred from homology"/>
<dbReference type="STRING" id="6313.A0A158PA05"/>
<dbReference type="GO" id="GO:0003723">
    <property type="term" value="F:RNA binding"/>
    <property type="evidence" value="ECO:0007669"/>
    <property type="project" value="UniProtKB-KW"/>
</dbReference>
<dbReference type="PANTHER" id="PTHR21404:SF3">
    <property type="entry name" value="SMALL RNA 2'-O-METHYLTRANSFERASE"/>
    <property type="match status" value="1"/>
</dbReference>
<keyword evidence="10" id="KW-0943">RNA-mediated gene silencing</keyword>
<comment type="cofactor">
    <cofactor evidence="1">
        <name>Mg(2+)</name>
        <dbReference type="ChEBI" id="CHEBI:18420"/>
    </cofactor>
</comment>
<evidence type="ECO:0000256" key="9">
    <source>
        <dbReference type="ARBA" id="ARBA00022884"/>
    </source>
</evidence>
<keyword evidence="8" id="KW-0460">Magnesium</keyword>
<evidence type="ECO:0000256" key="3">
    <source>
        <dbReference type="ARBA" id="ARBA00021330"/>
    </source>
</evidence>
<evidence type="ECO:0000256" key="10">
    <source>
        <dbReference type="ARBA" id="ARBA00023158"/>
    </source>
</evidence>
<keyword evidence="5" id="KW-0808">Transferase</keyword>
<evidence type="ECO:0000256" key="1">
    <source>
        <dbReference type="ARBA" id="ARBA00001946"/>
    </source>
</evidence>
<dbReference type="GO" id="GO:0090486">
    <property type="term" value="F:small RNA 2'-O-methyltransferase activity"/>
    <property type="evidence" value="ECO:0007669"/>
    <property type="project" value="UniProtKB-EC"/>
</dbReference>
<protein>
    <recommendedName>
        <fullName evidence="3">Small RNA 2'-O-methyltransferase</fullName>
        <ecNumber evidence="11">2.1.1.386</ecNumber>
    </recommendedName>
</protein>
<dbReference type="GO" id="GO:0005737">
    <property type="term" value="C:cytoplasm"/>
    <property type="evidence" value="ECO:0007669"/>
    <property type="project" value="TreeGrafter"/>
</dbReference>
<keyword evidence="7" id="KW-0479">Metal-binding</keyword>
<dbReference type="WBParaSite" id="ACAC_0000884801-mRNA-1">
    <property type="protein sequence ID" value="ACAC_0000884801-mRNA-1"/>
    <property type="gene ID" value="ACAC_0000884801"/>
</dbReference>
<evidence type="ECO:0000256" key="5">
    <source>
        <dbReference type="ARBA" id="ARBA00022679"/>
    </source>
</evidence>
<keyword evidence="4" id="KW-0489">Methyltransferase</keyword>
<evidence type="ECO:0000313" key="13">
    <source>
        <dbReference type="Proteomes" id="UP000035642"/>
    </source>
</evidence>
<dbReference type="GO" id="GO:0046872">
    <property type="term" value="F:metal ion binding"/>
    <property type="evidence" value="ECO:0007669"/>
    <property type="project" value="UniProtKB-KW"/>
</dbReference>
<dbReference type="GO" id="GO:0005634">
    <property type="term" value="C:nucleus"/>
    <property type="evidence" value="ECO:0007669"/>
    <property type="project" value="TreeGrafter"/>
</dbReference>
<dbReference type="PANTHER" id="PTHR21404">
    <property type="entry name" value="HEN1"/>
    <property type="match status" value="1"/>
</dbReference>
<evidence type="ECO:0000256" key="7">
    <source>
        <dbReference type="ARBA" id="ARBA00022723"/>
    </source>
</evidence>
<keyword evidence="6" id="KW-0949">S-adenosyl-L-methionine</keyword>
<comment type="similarity">
    <text evidence="2">Belongs to the methyltransferase superfamily. HEN1 family.</text>
</comment>
<dbReference type="AlphaFoldDB" id="A0A158PA05"/>
<reference evidence="13" key="1">
    <citation type="submission" date="2012-09" db="EMBL/GenBank/DDBJ databases">
        <authorList>
            <person name="Martin A.A."/>
        </authorList>
    </citation>
    <scope>NUCLEOTIDE SEQUENCE</scope>
</reference>
<evidence type="ECO:0000256" key="6">
    <source>
        <dbReference type="ARBA" id="ARBA00022691"/>
    </source>
</evidence>
<evidence type="ECO:0000256" key="11">
    <source>
        <dbReference type="ARBA" id="ARBA00035025"/>
    </source>
</evidence>
<dbReference type="InterPro" id="IPR026610">
    <property type="entry name" value="Hen1"/>
</dbReference>
<evidence type="ECO:0000256" key="4">
    <source>
        <dbReference type="ARBA" id="ARBA00022603"/>
    </source>
</evidence>
<evidence type="ECO:0000256" key="12">
    <source>
        <dbReference type="ARBA" id="ARBA00048418"/>
    </source>
</evidence>
<dbReference type="InterPro" id="IPR029063">
    <property type="entry name" value="SAM-dependent_MTases_sf"/>
</dbReference>
<evidence type="ECO:0000256" key="2">
    <source>
        <dbReference type="ARBA" id="ARBA00009026"/>
    </source>
</evidence>
<dbReference type="Gene3D" id="3.40.50.150">
    <property type="entry name" value="Vaccinia Virus protein VP39"/>
    <property type="match status" value="2"/>
</dbReference>
<evidence type="ECO:0000256" key="8">
    <source>
        <dbReference type="ARBA" id="ARBA00022842"/>
    </source>
</evidence>
<dbReference type="Proteomes" id="UP000035642">
    <property type="component" value="Unassembled WGS sequence"/>
</dbReference>
<keyword evidence="9" id="KW-0694">RNA-binding</keyword>
<keyword evidence="13" id="KW-1185">Reference proteome</keyword>
<dbReference type="EC" id="2.1.1.386" evidence="11"/>
<dbReference type="GO" id="GO:0001510">
    <property type="term" value="P:RNA methylation"/>
    <property type="evidence" value="ECO:0007669"/>
    <property type="project" value="InterPro"/>
</dbReference>
<dbReference type="GO" id="GO:0030422">
    <property type="term" value="P:siRNA processing"/>
    <property type="evidence" value="ECO:0007669"/>
    <property type="project" value="TreeGrafter"/>
</dbReference>
<accession>A0A158PA05</accession>
<evidence type="ECO:0000313" key="14">
    <source>
        <dbReference type="WBParaSite" id="ACAC_0000884801-mRNA-1"/>
    </source>
</evidence>
<sequence length="321" mass="37553">MDSSFCFPDDVYAMHHDFDRILHSYETIYRDIEANPIEMKIKQADFIERDHYEVVSKPAFFTPPLQHQRNEFVRNKIECHMERTGEKFRKLAVLGCGSLSLERFLMTSLGGMGIERVLSVDIDKHELAKGLKLLSVEHIPKADATRFVRSVLLNVQPELFIISTPNHDYNEAFGLSHGQFRHDDHKFEFSRQGFRLWLHGIISEFASLYDYEVDYVGNVLIDHKLFIILFDLFLELLISFNVKFSLHIKAGQAVLKNSLFILERETIKQGFILWLQNNKLLRDHLIQSPFGKFWRVDVDEVMQNVKLPAQLKSQLDKRTIV</sequence>
<reference evidence="14" key="2">
    <citation type="submission" date="2016-04" db="UniProtKB">
        <authorList>
            <consortium name="WormBaseParasite"/>
        </authorList>
    </citation>
    <scope>IDENTIFICATION</scope>
</reference>